<evidence type="ECO:0000256" key="5">
    <source>
        <dbReference type="ARBA" id="ARBA00022737"/>
    </source>
</evidence>
<dbReference type="SUPFAM" id="SSF103506">
    <property type="entry name" value="Mitochondrial carrier"/>
    <property type="match status" value="1"/>
</dbReference>
<comment type="similarity">
    <text evidence="2 9">Belongs to the mitochondrial carrier (TC 2.A.29) family.</text>
</comment>
<dbReference type="Proteomes" id="UP000626109">
    <property type="component" value="Unassembled WGS sequence"/>
</dbReference>
<dbReference type="InterPro" id="IPR052217">
    <property type="entry name" value="Mito/Peroxisomal_Carrier"/>
</dbReference>
<feature type="repeat" description="Solcar" evidence="8">
    <location>
        <begin position="220"/>
        <end position="303"/>
    </location>
</feature>
<organism evidence="11 12">
    <name type="scientific">Polarella glacialis</name>
    <name type="common">Dinoflagellate</name>
    <dbReference type="NCBI Taxonomy" id="89957"/>
    <lineage>
        <taxon>Eukaryota</taxon>
        <taxon>Sar</taxon>
        <taxon>Alveolata</taxon>
        <taxon>Dinophyceae</taxon>
        <taxon>Suessiales</taxon>
        <taxon>Suessiaceae</taxon>
        <taxon>Polarella</taxon>
    </lineage>
</organism>
<dbReference type="PANTHER" id="PTHR45939">
    <property type="entry name" value="PEROXISOMAL MEMBRANE PROTEIN PMP34-RELATED"/>
    <property type="match status" value="1"/>
</dbReference>
<dbReference type="Pfam" id="PF00153">
    <property type="entry name" value="Mito_carr"/>
    <property type="match status" value="2"/>
</dbReference>
<dbReference type="InterPro" id="IPR018108">
    <property type="entry name" value="MCP_transmembrane"/>
</dbReference>
<evidence type="ECO:0000256" key="8">
    <source>
        <dbReference type="PROSITE-ProRule" id="PRU00282"/>
    </source>
</evidence>
<feature type="repeat" description="Solcar" evidence="8">
    <location>
        <begin position="129"/>
        <end position="213"/>
    </location>
</feature>
<name>A0A813JHC8_POLGL</name>
<evidence type="ECO:0000256" key="9">
    <source>
        <dbReference type="RuleBase" id="RU000488"/>
    </source>
</evidence>
<evidence type="ECO:0000313" key="12">
    <source>
        <dbReference type="Proteomes" id="UP000626109"/>
    </source>
</evidence>
<dbReference type="PANTHER" id="PTHR45939:SF1">
    <property type="entry name" value="MITOCHONDRIAL THIAMINE PYROPHOSPHATE CARRIER 1-RELATED"/>
    <property type="match status" value="1"/>
</dbReference>
<evidence type="ECO:0000313" key="11">
    <source>
        <dbReference type="EMBL" id="CAE8678291.1"/>
    </source>
</evidence>
<dbReference type="GO" id="GO:0015217">
    <property type="term" value="F:ADP transmembrane transporter activity"/>
    <property type="evidence" value="ECO:0007669"/>
    <property type="project" value="TreeGrafter"/>
</dbReference>
<keyword evidence="5" id="KW-0677">Repeat</keyword>
<dbReference type="AlphaFoldDB" id="A0A813JHC8"/>
<evidence type="ECO:0000256" key="3">
    <source>
        <dbReference type="ARBA" id="ARBA00022448"/>
    </source>
</evidence>
<gene>
    <name evidence="11" type="ORF">PGLA2088_LOCUS20723</name>
</gene>
<comment type="subcellular location">
    <subcellularLocation>
        <location evidence="1">Membrane</location>
        <topology evidence="1">Multi-pass membrane protein</topology>
    </subcellularLocation>
</comment>
<protein>
    <recommendedName>
        <fullName evidence="13">ADP,ATP carrier protein</fullName>
    </recommendedName>
</protein>
<dbReference type="PROSITE" id="PS50920">
    <property type="entry name" value="SOLCAR"/>
    <property type="match status" value="2"/>
</dbReference>
<dbReference type="Gene3D" id="1.50.40.10">
    <property type="entry name" value="Mitochondrial carrier domain"/>
    <property type="match status" value="1"/>
</dbReference>
<dbReference type="GO" id="GO:0016020">
    <property type="term" value="C:membrane"/>
    <property type="evidence" value="ECO:0007669"/>
    <property type="project" value="UniProtKB-SubCell"/>
</dbReference>
<evidence type="ECO:0000256" key="2">
    <source>
        <dbReference type="ARBA" id="ARBA00006375"/>
    </source>
</evidence>
<proteinExistence type="inferred from homology"/>
<accession>A0A813JHC8</accession>
<keyword evidence="4 8" id="KW-0812">Transmembrane</keyword>
<feature type="non-terminal residue" evidence="11">
    <location>
        <position position="1"/>
    </location>
</feature>
<evidence type="ECO:0000256" key="6">
    <source>
        <dbReference type="ARBA" id="ARBA00022989"/>
    </source>
</evidence>
<evidence type="ECO:0008006" key="13">
    <source>
        <dbReference type="Google" id="ProtNLM"/>
    </source>
</evidence>
<feature type="region of interest" description="Disordered" evidence="10">
    <location>
        <begin position="29"/>
        <end position="88"/>
    </location>
</feature>
<evidence type="ECO:0000256" key="4">
    <source>
        <dbReference type="ARBA" id="ARBA00022692"/>
    </source>
</evidence>
<dbReference type="EMBL" id="CAJNNW010025676">
    <property type="protein sequence ID" value="CAE8678291.1"/>
    <property type="molecule type" value="Genomic_DNA"/>
</dbReference>
<dbReference type="InterPro" id="IPR023395">
    <property type="entry name" value="MCP_dom_sf"/>
</dbReference>
<keyword evidence="7 8" id="KW-0472">Membrane</keyword>
<evidence type="ECO:0000256" key="10">
    <source>
        <dbReference type="SAM" id="MobiDB-lite"/>
    </source>
</evidence>
<keyword evidence="3 9" id="KW-0813">Transport</keyword>
<comment type="caution">
    <text evidence="11">The sequence shown here is derived from an EMBL/GenBank/DDBJ whole genome shotgun (WGS) entry which is preliminary data.</text>
</comment>
<evidence type="ECO:0000256" key="7">
    <source>
        <dbReference type="ARBA" id="ARBA00023136"/>
    </source>
</evidence>
<sequence>MVDGRASVSSALMHLFYYQQGLFSAEAEQSSIYPEEAETGWPRESQDAPPSLSHEAFAQSSAPPQEQGAPSAASVERSSTAEDRARTGRALRARCAELQAKLEAGALREENQVLESNVLKMQEAGNAALESLAQATAGAGGGIFATVVLQPLEVVKTRISVSQHGGASIQETFREIIASEGFSALYSGLSAKCSETCLKNFVYFYVYDAIMRVAKQHRKITTALNLALGYVAGVVTTSSTMPLEVLSTRLQAEKGGGDGMVSLARRIIATEGIGGLFKAYWWNMLLCINPAIQNTVFDKMKANIIKVKAGGDVKLRVFLSPFEAFLLGALSKALAT</sequence>
<evidence type="ECO:0000256" key="1">
    <source>
        <dbReference type="ARBA" id="ARBA00004141"/>
    </source>
</evidence>
<keyword evidence="6" id="KW-1133">Transmembrane helix</keyword>
<reference evidence="11" key="1">
    <citation type="submission" date="2021-02" db="EMBL/GenBank/DDBJ databases">
        <authorList>
            <person name="Dougan E. K."/>
            <person name="Rhodes N."/>
            <person name="Thang M."/>
            <person name="Chan C."/>
        </authorList>
    </citation>
    <scope>NUCLEOTIDE SEQUENCE</scope>
</reference>